<organism evidence="2 3">
    <name type="scientific">Stieleria maiorica</name>
    <dbReference type="NCBI Taxonomy" id="2795974"/>
    <lineage>
        <taxon>Bacteria</taxon>
        <taxon>Pseudomonadati</taxon>
        <taxon>Planctomycetota</taxon>
        <taxon>Planctomycetia</taxon>
        <taxon>Pirellulales</taxon>
        <taxon>Pirellulaceae</taxon>
        <taxon>Stieleria</taxon>
    </lineage>
</organism>
<reference evidence="2 3" key="1">
    <citation type="submission" date="2019-02" db="EMBL/GenBank/DDBJ databases">
        <title>Planctomycetal bacteria perform biofilm scaping via a novel small molecule.</title>
        <authorList>
            <person name="Jeske O."/>
            <person name="Boedeker C."/>
            <person name="Wiegand S."/>
            <person name="Breitling P."/>
            <person name="Kallscheuer N."/>
            <person name="Jogler M."/>
            <person name="Rohde M."/>
            <person name="Petersen J."/>
            <person name="Medema M.H."/>
            <person name="Surup F."/>
            <person name="Jogler C."/>
        </authorList>
    </citation>
    <scope>NUCLEOTIDE SEQUENCE [LARGE SCALE GENOMIC DNA]</scope>
    <source>
        <strain evidence="2 3">Mal15</strain>
    </source>
</reference>
<dbReference type="EMBL" id="CP036264">
    <property type="protein sequence ID" value="QEG01477.1"/>
    <property type="molecule type" value="Genomic_DNA"/>
</dbReference>
<sequence length="196" mass="22209">MKTPESCLDSKDRIDILLEEYRSLNSLLLFRLTALDRRLPLFAGLITASLATVLALPQNSQTIILLIVPAALLWLARTTVQHARAKEDHLRRIDEIERAINEIAGEHLLMFQSRHPSRGRTPAGRTGNSTVVATTFGTLFILLFSLFLFLETPRPVPDWIYVSYLVLVMLGVSIGPVRLSKYHYRKRPPELILPNN</sequence>
<keyword evidence="1" id="KW-0472">Membrane</keyword>
<name>A0A5B9MNG6_9BACT</name>
<feature type="transmembrane region" description="Helical" evidence="1">
    <location>
        <begin position="39"/>
        <end position="56"/>
    </location>
</feature>
<dbReference type="AlphaFoldDB" id="A0A5B9MNG6"/>
<protein>
    <submittedName>
        <fullName evidence="2">Uncharacterized protein</fullName>
    </submittedName>
</protein>
<feature type="transmembrane region" description="Helical" evidence="1">
    <location>
        <begin position="62"/>
        <end position="80"/>
    </location>
</feature>
<evidence type="ECO:0000256" key="1">
    <source>
        <dbReference type="SAM" id="Phobius"/>
    </source>
</evidence>
<keyword evidence="1" id="KW-0812">Transmembrane</keyword>
<proteinExistence type="predicted"/>
<evidence type="ECO:0000313" key="2">
    <source>
        <dbReference type="EMBL" id="QEG01477.1"/>
    </source>
</evidence>
<feature type="transmembrane region" description="Helical" evidence="1">
    <location>
        <begin position="161"/>
        <end position="179"/>
    </location>
</feature>
<gene>
    <name evidence="2" type="ORF">Mal15_55540</name>
</gene>
<feature type="transmembrane region" description="Helical" evidence="1">
    <location>
        <begin position="130"/>
        <end position="149"/>
    </location>
</feature>
<dbReference type="Proteomes" id="UP000321353">
    <property type="component" value="Chromosome"/>
</dbReference>
<evidence type="ECO:0000313" key="3">
    <source>
        <dbReference type="Proteomes" id="UP000321353"/>
    </source>
</evidence>
<keyword evidence="1" id="KW-1133">Transmembrane helix</keyword>
<accession>A0A5B9MNG6</accession>
<keyword evidence="3" id="KW-1185">Reference proteome</keyword>
<dbReference type="KEGG" id="smam:Mal15_55540"/>